<protein>
    <submittedName>
        <fullName evidence="2">Cytochrome C</fullName>
    </submittedName>
</protein>
<feature type="domain" description="Haem-binding" evidence="1">
    <location>
        <begin position="13"/>
        <end position="149"/>
    </location>
</feature>
<evidence type="ECO:0000313" key="2">
    <source>
        <dbReference type="EMBL" id="RVT75376.1"/>
    </source>
</evidence>
<dbReference type="RefSeq" id="WP_128195649.1">
    <property type="nucleotide sequence ID" value="NZ_SACJ01000006.1"/>
</dbReference>
<name>A0A3S2XCK4_9FLAO</name>
<dbReference type="InterPro" id="IPR025992">
    <property type="entry name" value="Haem-bd"/>
</dbReference>
<keyword evidence="3" id="KW-1185">Reference proteome</keyword>
<gene>
    <name evidence="2" type="ORF">EOD40_11485</name>
</gene>
<dbReference type="Proteomes" id="UP000285211">
    <property type="component" value="Unassembled WGS sequence"/>
</dbReference>
<dbReference type="Pfam" id="PF14376">
    <property type="entry name" value="Haem_bd"/>
    <property type="match status" value="1"/>
</dbReference>
<comment type="caution">
    <text evidence="2">The sequence shown here is derived from an EMBL/GenBank/DDBJ whole genome shotgun (WGS) entry which is preliminary data.</text>
</comment>
<accession>A0A3S2XCK4</accession>
<proteinExistence type="predicted"/>
<evidence type="ECO:0000313" key="3">
    <source>
        <dbReference type="Proteomes" id="UP000285211"/>
    </source>
</evidence>
<evidence type="ECO:0000259" key="1">
    <source>
        <dbReference type="SMART" id="SM01235"/>
    </source>
</evidence>
<dbReference type="AlphaFoldDB" id="A0A3S2XCK4"/>
<reference evidence="2 3" key="1">
    <citation type="submission" date="2019-01" db="EMBL/GenBank/DDBJ databases">
        <authorList>
            <person name="Chen W.-M."/>
        </authorList>
    </citation>
    <scope>NUCLEOTIDE SEQUENCE [LARGE SCALE GENOMIC DNA]</scope>
    <source>
        <strain evidence="2 3">BBQ-12</strain>
    </source>
</reference>
<organism evidence="2 3">
    <name type="scientific">Flavobacterium sufflavum</name>
    <dbReference type="NCBI Taxonomy" id="1921138"/>
    <lineage>
        <taxon>Bacteria</taxon>
        <taxon>Pseudomonadati</taxon>
        <taxon>Bacteroidota</taxon>
        <taxon>Flavobacteriia</taxon>
        <taxon>Flavobacteriales</taxon>
        <taxon>Flavobacteriaceae</taxon>
        <taxon>Flavobacterium</taxon>
    </lineage>
</organism>
<dbReference type="OrthoDB" id="196738at2"/>
<dbReference type="SMART" id="SM01235">
    <property type="entry name" value="Haem_bd"/>
    <property type="match status" value="1"/>
</dbReference>
<dbReference type="EMBL" id="SACJ01000006">
    <property type="protein sequence ID" value="RVT75376.1"/>
    <property type="molecule type" value="Genomic_DNA"/>
</dbReference>
<sequence>MKISIKRIAVISLILFLLMQLYQPARNLAYEQDLTANFTKVYNVPKNVKTILRTSCYDCHSNNTNYPWYSYIQPVRMLMDSHIKKGKKNLNFNEWGNYSSRKQQNKLDRIVKQIKSDEMPLASYTLIHKNAILTPTQKKEVINWIQKTTDSL</sequence>